<keyword evidence="3" id="KW-1185">Reference proteome</keyword>
<dbReference type="RefSeq" id="WP_345422625.1">
    <property type="nucleotide sequence ID" value="NZ_BAABHO010000057.1"/>
</dbReference>
<evidence type="ECO:0000313" key="3">
    <source>
        <dbReference type="Proteomes" id="UP001500928"/>
    </source>
</evidence>
<evidence type="ECO:0008006" key="4">
    <source>
        <dbReference type="Google" id="ProtNLM"/>
    </source>
</evidence>
<dbReference type="SUPFAM" id="SSF103642">
    <property type="entry name" value="Sec-C motif"/>
    <property type="match status" value="1"/>
</dbReference>
<comment type="caution">
    <text evidence="2">The sequence shown here is derived from an EMBL/GenBank/DDBJ whole genome shotgun (WGS) entry which is preliminary data.</text>
</comment>
<protein>
    <recommendedName>
        <fullName evidence="4">SEC-C motif-containing protein</fullName>
    </recommendedName>
</protein>
<proteinExistence type="predicted"/>
<dbReference type="Pfam" id="PF02810">
    <property type="entry name" value="SEC-C"/>
    <property type="match status" value="1"/>
</dbReference>
<dbReference type="EMBL" id="BAABHO010000057">
    <property type="protein sequence ID" value="GAA4807414.1"/>
    <property type="molecule type" value="Genomic_DNA"/>
</dbReference>
<organism evidence="2 3">
    <name type="scientific">Actinomycetospora chlora</name>
    <dbReference type="NCBI Taxonomy" id="663608"/>
    <lineage>
        <taxon>Bacteria</taxon>
        <taxon>Bacillati</taxon>
        <taxon>Actinomycetota</taxon>
        <taxon>Actinomycetes</taxon>
        <taxon>Pseudonocardiales</taxon>
        <taxon>Pseudonocardiaceae</taxon>
        <taxon>Actinomycetospora</taxon>
    </lineage>
</organism>
<accession>A0ABP9CBH5</accession>
<evidence type="ECO:0000256" key="1">
    <source>
        <dbReference type="SAM" id="MobiDB-lite"/>
    </source>
</evidence>
<sequence>MAPLLTTDDLDALGADALAVRDPRPIARRIVAAVDEGGLADPEDAGYALSLAGDLVERAGDHDEALALSARSVEAGAGTDDATWLHAMHADRLLRAGREDEGLAALTTLRPALHRDAAAVLPITDALRENGHAELAEQWLTAALLTAVEREERLPEGSEEQLDAGDVVDELMVYRRHVRADLGREPDEYDRLAEEADAAPDLVFFPQAELARLLDAQPEAAGEYGADWDAHRALVERELQEAAAEGEVLEVEVATPALVTAMIDDSPTSPAADPVGELLAWPPGRNDPCWCGSGAKYKKCCLPRAREQAPAPAPAPAPPPVPAPDPAPAPASSERVIKRGAGSRGRAR</sequence>
<feature type="region of interest" description="Disordered" evidence="1">
    <location>
        <begin position="305"/>
        <end position="348"/>
    </location>
</feature>
<dbReference type="Proteomes" id="UP001500928">
    <property type="component" value="Unassembled WGS sequence"/>
</dbReference>
<dbReference type="InterPro" id="IPR004027">
    <property type="entry name" value="SEC_C_motif"/>
</dbReference>
<dbReference type="Gene3D" id="3.10.450.50">
    <property type="match status" value="1"/>
</dbReference>
<feature type="compositionally biased region" description="Pro residues" evidence="1">
    <location>
        <begin position="311"/>
        <end position="329"/>
    </location>
</feature>
<gene>
    <name evidence="2" type="ORF">GCM10023200_51290</name>
</gene>
<name>A0ABP9CBH5_9PSEU</name>
<evidence type="ECO:0000313" key="2">
    <source>
        <dbReference type="EMBL" id="GAA4807414.1"/>
    </source>
</evidence>
<reference evidence="3" key="1">
    <citation type="journal article" date="2019" name="Int. J. Syst. Evol. Microbiol.">
        <title>The Global Catalogue of Microorganisms (GCM) 10K type strain sequencing project: providing services to taxonomists for standard genome sequencing and annotation.</title>
        <authorList>
            <consortium name="The Broad Institute Genomics Platform"/>
            <consortium name="The Broad Institute Genome Sequencing Center for Infectious Disease"/>
            <person name="Wu L."/>
            <person name="Ma J."/>
        </authorList>
    </citation>
    <scope>NUCLEOTIDE SEQUENCE [LARGE SCALE GENOMIC DNA]</scope>
    <source>
        <strain evidence="3">JCM 17979</strain>
    </source>
</reference>